<proteinExistence type="predicted"/>
<sequence length="61" mass="6868">MQPTFFLFPFSWEPGHPQKVCFLLCCFIPRVSQRSVSAKAGLPMPREAWAPGLGAKFTARQ</sequence>
<protein>
    <submittedName>
        <fullName evidence="1">Uncharacterized protein</fullName>
    </submittedName>
</protein>
<dbReference type="AlphaFoldDB" id="A0A5N4EGK3"/>
<keyword evidence="2" id="KW-1185">Reference proteome</keyword>
<dbReference type="EMBL" id="JWIN03000002">
    <property type="protein sequence ID" value="KAB1282621.1"/>
    <property type="molecule type" value="Genomic_DNA"/>
</dbReference>
<reference evidence="1 2" key="1">
    <citation type="journal article" date="2019" name="Mol. Ecol. Resour.">
        <title>Improving Illumina assemblies with Hi-C and long reads: an example with the North African dromedary.</title>
        <authorList>
            <person name="Elbers J.P."/>
            <person name="Rogers M.F."/>
            <person name="Perelman P.L."/>
            <person name="Proskuryakova A.A."/>
            <person name="Serdyukova N.A."/>
            <person name="Johnson W.E."/>
            <person name="Horin P."/>
            <person name="Corander J."/>
            <person name="Murphy D."/>
            <person name="Burger P.A."/>
        </authorList>
    </citation>
    <scope>NUCLEOTIDE SEQUENCE [LARGE SCALE GENOMIC DNA]</scope>
    <source>
        <strain evidence="1">Drom800</strain>
        <tissue evidence="1">Blood</tissue>
    </source>
</reference>
<evidence type="ECO:0000313" key="1">
    <source>
        <dbReference type="EMBL" id="KAB1282621.1"/>
    </source>
</evidence>
<comment type="caution">
    <text evidence="1">The sequence shown here is derived from an EMBL/GenBank/DDBJ whole genome shotgun (WGS) entry which is preliminary data.</text>
</comment>
<accession>A0A5N4EGK3</accession>
<gene>
    <name evidence="1" type="ORF">Cadr_000001529</name>
</gene>
<dbReference type="Proteomes" id="UP000299084">
    <property type="component" value="Unassembled WGS sequence"/>
</dbReference>
<name>A0A5N4EGK3_CAMDR</name>
<organism evidence="1 2">
    <name type="scientific">Camelus dromedarius</name>
    <name type="common">Dromedary</name>
    <name type="synonym">Arabian camel</name>
    <dbReference type="NCBI Taxonomy" id="9838"/>
    <lineage>
        <taxon>Eukaryota</taxon>
        <taxon>Metazoa</taxon>
        <taxon>Chordata</taxon>
        <taxon>Craniata</taxon>
        <taxon>Vertebrata</taxon>
        <taxon>Euteleostomi</taxon>
        <taxon>Mammalia</taxon>
        <taxon>Eutheria</taxon>
        <taxon>Laurasiatheria</taxon>
        <taxon>Artiodactyla</taxon>
        <taxon>Tylopoda</taxon>
        <taxon>Camelidae</taxon>
        <taxon>Camelus</taxon>
    </lineage>
</organism>
<evidence type="ECO:0000313" key="2">
    <source>
        <dbReference type="Proteomes" id="UP000299084"/>
    </source>
</evidence>